<keyword evidence="4" id="KW-0378">Hydrolase</keyword>
<gene>
    <name evidence="8" type="ORF">C0V82_10500</name>
</gene>
<dbReference type="NCBIfam" id="NF007980">
    <property type="entry name" value="PRK10707.1"/>
    <property type="match status" value="1"/>
</dbReference>
<reference evidence="8 9" key="1">
    <citation type="submission" date="2017-12" db="EMBL/GenBank/DDBJ databases">
        <title>Genomes of bacteria within cyanobacterial aggregates.</title>
        <authorList>
            <person name="Cai H."/>
        </authorList>
    </citation>
    <scope>NUCLEOTIDE SEQUENCE [LARGE SCALE GENOMIC DNA]</scope>
    <source>
        <strain evidence="8 9">TH16</strain>
    </source>
</reference>
<dbReference type="Proteomes" id="UP000234752">
    <property type="component" value="Chromosome eg_1"/>
</dbReference>
<evidence type="ECO:0000313" key="8">
    <source>
        <dbReference type="EMBL" id="AUN31802.1"/>
    </source>
</evidence>
<feature type="domain" description="Nudix hydrolase" evidence="7">
    <location>
        <begin position="39"/>
        <end position="174"/>
    </location>
</feature>
<sequence>MAASPLMRGIHDLFARMEPPTGGRGDLDGNPGLPTAPTLRDAAVLVPLVDRVEGPTLLLTQRTAHLAAHAGQISFPGGGVEPHDIDPIATALRETEEEIGLPRSHVRILGRLDTYITRTGFRVVPVVAHVRPPFTLTPDPNEVDAIFEVPLTFILNPASRVRESREFMGAQRHFWAFPYGDRYIWGATAGMLVNLCDVLAGLNDAT</sequence>
<dbReference type="GO" id="GO:0010945">
    <property type="term" value="F:coenzyme A diphosphatase activity"/>
    <property type="evidence" value="ECO:0007669"/>
    <property type="project" value="InterPro"/>
</dbReference>
<evidence type="ECO:0000313" key="9">
    <source>
        <dbReference type="Proteomes" id="UP000234752"/>
    </source>
</evidence>
<keyword evidence="5" id="KW-0460">Magnesium</keyword>
<dbReference type="InterPro" id="IPR000086">
    <property type="entry name" value="NUDIX_hydrolase_dom"/>
</dbReference>
<dbReference type="SUPFAM" id="SSF55811">
    <property type="entry name" value="Nudix"/>
    <property type="match status" value="1"/>
</dbReference>
<dbReference type="CDD" id="cd03426">
    <property type="entry name" value="NUDIX_CoAse_Nudt7"/>
    <property type="match status" value="1"/>
</dbReference>
<dbReference type="PANTHER" id="PTHR12992:SF11">
    <property type="entry name" value="MITOCHONDRIAL COENZYME A DIPHOSPHATASE NUDT8"/>
    <property type="match status" value="1"/>
</dbReference>
<dbReference type="InterPro" id="IPR045121">
    <property type="entry name" value="CoAse"/>
</dbReference>
<evidence type="ECO:0000256" key="6">
    <source>
        <dbReference type="ARBA" id="ARBA00023211"/>
    </source>
</evidence>
<evidence type="ECO:0000259" key="7">
    <source>
        <dbReference type="PROSITE" id="PS51462"/>
    </source>
</evidence>
<keyword evidence="3" id="KW-0479">Metal-binding</keyword>
<proteinExistence type="predicted"/>
<dbReference type="Gene3D" id="3.90.79.10">
    <property type="entry name" value="Nucleoside Triphosphate Pyrophosphohydrolase"/>
    <property type="match status" value="1"/>
</dbReference>
<dbReference type="KEGG" id="ncb:C0V82_10500"/>
<dbReference type="InterPro" id="IPR015797">
    <property type="entry name" value="NUDIX_hydrolase-like_dom_sf"/>
</dbReference>
<dbReference type="Pfam" id="PF00293">
    <property type="entry name" value="NUDIX"/>
    <property type="match status" value="1"/>
</dbReference>
<dbReference type="AlphaFoldDB" id="A0A2K9NFK9"/>
<dbReference type="GO" id="GO:0046872">
    <property type="term" value="F:metal ion binding"/>
    <property type="evidence" value="ECO:0007669"/>
    <property type="project" value="UniProtKB-KW"/>
</dbReference>
<protein>
    <submittedName>
        <fullName evidence="8">CoA pyrophosphatase</fullName>
    </submittedName>
</protein>
<accession>A0A2K9NFK9</accession>
<evidence type="ECO:0000256" key="4">
    <source>
        <dbReference type="ARBA" id="ARBA00022801"/>
    </source>
</evidence>
<evidence type="ECO:0000256" key="3">
    <source>
        <dbReference type="ARBA" id="ARBA00022723"/>
    </source>
</evidence>
<dbReference type="PANTHER" id="PTHR12992">
    <property type="entry name" value="NUDIX HYDROLASE"/>
    <property type="match status" value="1"/>
</dbReference>
<evidence type="ECO:0000256" key="1">
    <source>
        <dbReference type="ARBA" id="ARBA00001936"/>
    </source>
</evidence>
<keyword evidence="9" id="KW-1185">Reference proteome</keyword>
<evidence type="ECO:0000256" key="5">
    <source>
        <dbReference type="ARBA" id="ARBA00022842"/>
    </source>
</evidence>
<organism evidence="8 9">
    <name type="scientific">Niveispirillum cyanobacteriorum</name>
    <dbReference type="NCBI Taxonomy" id="1612173"/>
    <lineage>
        <taxon>Bacteria</taxon>
        <taxon>Pseudomonadati</taxon>
        <taxon>Pseudomonadota</taxon>
        <taxon>Alphaproteobacteria</taxon>
        <taxon>Rhodospirillales</taxon>
        <taxon>Azospirillaceae</taxon>
        <taxon>Niveispirillum</taxon>
    </lineage>
</organism>
<dbReference type="EMBL" id="CP025611">
    <property type="protein sequence ID" value="AUN31802.1"/>
    <property type="molecule type" value="Genomic_DNA"/>
</dbReference>
<evidence type="ECO:0000256" key="2">
    <source>
        <dbReference type="ARBA" id="ARBA00001946"/>
    </source>
</evidence>
<keyword evidence="6" id="KW-0464">Manganese</keyword>
<name>A0A2K9NFK9_9PROT</name>
<comment type="cofactor">
    <cofactor evidence="2">
        <name>Mg(2+)</name>
        <dbReference type="ChEBI" id="CHEBI:18420"/>
    </cofactor>
</comment>
<dbReference type="PROSITE" id="PS51462">
    <property type="entry name" value="NUDIX"/>
    <property type="match status" value="1"/>
</dbReference>
<comment type="cofactor">
    <cofactor evidence="1">
        <name>Mn(2+)</name>
        <dbReference type="ChEBI" id="CHEBI:29035"/>
    </cofactor>
</comment>
<dbReference type="OrthoDB" id="9802805at2"/>